<dbReference type="EMBL" id="MH479925">
    <property type="protein sequence ID" value="AXN53646.1"/>
    <property type="molecule type" value="Genomic_DNA"/>
</dbReference>
<reference evidence="2 3" key="1">
    <citation type="submission" date="2018-06" db="EMBL/GenBank/DDBJ databases">
        <authorList>
            <person name="DeCurzio J.M."/>
            <person name="Delesalle V.A."/>
            <person name="Garlena R.A."/>
            <person name="Russell D.A."/>
            <person name="Pope W.H."/>
            <person name="Jacobs-Sera D."/>
            <person name="Hatfull G.F."/>
        </authorList>
    </citation>
    <scope>NUCLEOTIDE SEQUENCE [LARGE SCALE GENOMIC DNA]</scope>
</reference>
<keyword evidence="3" id="KW-1185">Reference proteome</keyword>
<keyword evidence="1" id="KW-0472">Membrane</keyword>
<proteinExistence type="predicted"/>
<keyword evidence="1" id="KW-0812">Transmembrane</keyword>
<evidence type="ECO:0000313" key="3">
    <source>
        <dbReference type="Proteomes" id="UP000258385"/>
    </source>
</evidence>
<dbReference type="GeneID" id="54998664"/>
<name>A0A346FD32_9CAUD</name>
<dbReference type="KEGG" id="vg:54998664"/>
<protein>
    <submittedName>
        <fullName evidence="2">Uncharacterized protein</fullName>
    </submittedName>
</protein>
<evidence type="ECO:0000313" key="2">
    <source>
        <dbReference type="EMBL" id="AXN53646.1"/>
    </source>
</evidence>
<accession>A0A346FD32</accession>
<keyword evidence="1" id="KW-1133">Transmembrane helix</keyword>
<organism evidence="2 3">
    <name type="scientific">Gordonia phage Ronaldo</name>
    <dbReference type="NCBI Taxonomy" id="2250397"/>
    <lineage>
        <taxon>Viruses</taxon>
        <taxon>Duplodnaviria</taxon>
        <taxon>Heunggongvirae</taxon>
        <taxon>Uroviricota</taxon>
        <taxon>Caudoviricetes</taxon>
        <taxon>Ronaldovirus</taxon>
        <taxon>Ronaldovirus ronaldo</taxon>
    </lineage>
</organism>
<gene>
    <name evidence="2" type="primary">84</name>
    <name evidence="2" type="ORF">SEA_RONALDO_84</name>
</gene>
<dbReference type="Proteomes" id="UP000258385">
    <property type="component" value="Segment"/>
</dbReference>
<dbReference type="RefSeq" id="YP_009807780.1">
    <property type="nucleotide sequence ID" value="NC_048028.1"/>
</dbReference>
<feature type="transmembrane region" description="Helical" evidence="1">
    <location>
        <begin position="15"/>
        <end position="34"/>
    </location>
</feature>
<evidence type="ECO:0000256" key="1">
    <source>
        <dbReference type="SAM" id="Phobius"/>
    </source>
</evidence>
<sequence>MRTFRFNHRLDSCDIAFPLIAIVALGISGTLPVYRNLNEVSKLTRVLVQAYD</sequence>